<dbReference type="AlphaFoldDB" id="A0A7R9YRD3"/>
<gene>
    <name evidence="4" type="ORF">CEUR00632_LOCUS1965</name>
</gene>
<accession>A0A7R9YRD3</accession>
<feature type="domain" description="WW" evidence="3">
    <location>
        <begin position="487"/>
        <end position="520"/>
    </location>
</feature>
<name>A0A7R9YRD3_9CHLO</name>
<feature type="coiled-coil region" evidence="1">
    <location>
        <begin position="353"/>
        <end position="394"/>
    </location>
</feature>
<dbReference type="PANTHER" id="PTHR21715">
    <property type="entry name" value="RH04127P"/>
    <property type="match status" value="1"/>
</dbReference>
<dbReference type="InterPro" id="IPR001202">
    <property type="entry name" value="WW_dom"/>
</dbReference>
<keyword evidence="1" id="KW-0175">Coiled coil</keyword>
<dbReference type="PANTHER" id="PTHR21715:SF0">
    <property type="entry name" value="RH04127P"/>
    <property type="match status" value="1"/>
</dbReference>
<dbReference type="PROSITE" id="PS50020">
    <property type="entry name" value="WW_DOMAIN_2"/>
    <property type="match status" value="1"/>
</dbReference>
<dbReference type="InterPro" id="IPR053233">
    <property type="entry name" value="ABRA-related"/>
</dbReference>
<evidence type="ECO:0000259" key="3">
    <source>
        <dbReference type="PROSITE" id="PS50020"/>
    </source>
</evidence>
<evidence type="ECO:0000313" key="4">
    <source>
        <dbReference type="EMBL" id="CAD8281930.1"/>
    </source>
</evidence>
<evidence type="ECO:0000256" key="1">
    <source>
        <dbReference type="SAM" id="Coils"/>
    </source>
</evidence>
<feature type="compositionally biased region" description="Polar residues" evidence="2">
    <location>
        <begin position="238"/>
        <end position="254"/>
    </location>
</feature>
<reference evidence="4" key="1">
    <citation type="submission" date="2021-01" db="EMBL/GenBank/DDBJ databases">
        <authorList>
            <person name="Corre E."/>
            <person name="Pelletier E."/>
            <person name="Niang G."/>
            <person name="Scheremetjew M."/>
            <person name="Finn R."/>
            <person name="Kale V."/>
            <person name="Holt S."/>
            <person name="Cochrane G."/>
            <person name="Meng A."/>
            <person name="Brown T."/>
            <person name="Cohen L."/>
        </authorList>
    </citation>
    <scope>NUCLEOTIDE SEQUENCE</scope>
    <source>
        <strain evidence="4">CCMP219</strain>
    </source>
</reference>
<protein>
    <recommendedName>
        <fullName evidence="3">WW domain-containing protein</fullName>
    </recommendedName>
</protein>
<evidence type="ECO:0000256" key="2">
    <source>
        <dbReference type="SAM" id="MobiDB-lite"/>
    </source>
</evidence>
<dbReference type="Gene3D" id="3.30.1470.10">
    <property type="entry name" value="Photosystem I PsaD, reaction center subunit II"/>
    <property type="match status" value="1"/>
</dbReference>
<dbReference type="EMBL" id="HBEC01004315">
    <property type="protein sequence ID" value="CAD8281930.1"/>
    <property type="molecule type" value="Transcribed_RNA"/>
</dbReference>
<dbReference type="CDD" id="cd00201">
    <property type="entry name" value="WW"/>
    <property type="match status" value="1"/>
</dbReference>
<dbReference type="SMART" id="SM00456">
    <property type="entry name" value="WW"/>
    <property type="match status" value="1"/>
</dbReference>
<feature type="region of interest" description="Disordered" evidence="2">
    <location>
        <begin position="328"/>
        <end position="348"/>
    </location>
</feature>
<dbReference type="SUPFAM" id="SSF51045">
    <property type="entry name" value="WW domain"/>
    <property type="match status" value="1"/>
</dbReference>
<feature type="compositionally biased region" description="Low complexity" evidence="2">
    <location>
        <begin position="1"/>
        <end position="39"/>
    </location>
</feature>
<feature type="compositionally biased region" description="Low complexity" evidence="2">
    <location>
        <begin position="226"/>
        <end position="237"/>
    </location>
</feature>
<feature type="region of interest" description="Disordered" evidence="2">
    <location>
        <begin position="1"/>
        <end position="45"/>
    </location>
</feature>
<sequence length="540" mass="55970">MAAASEAASKAASQAGSPKAAPASARASAAVPTPRSSSPTLGIEPSFAAGLPAAQNMAASGAVAAKEAATEVAAVAAVAAAASAAMSRSSSGRAIASAAAPGPAAPEVSELQAEAAAVLLAAVAERTPSNAAAAIAAAAVSRVLEGVVSASVSRNVSRPQSRHLSARASVRLASGALLPPPPEAQEAVDAGIADMKKQVAAARKLVEDAAARMRANILASSRPVTGGSRHSSRLGSRQAVTSGGPQGLDGTTPQQLNDALAMSIMGHASAQTAERQMLVQLLGGDDDDDDTCDAANAIGCQVERLDLQLQSKEAAIGALEAERAALLSAQSGRARTPPTPSEQRTAREEAQRLREVEIRLAAEAKAAAAMEEQRRQLEQERKAMAEERARSAVRSKAAMDEQISRTMRMFQAQLAQTVKMAAMLQAQRIINGGVGADMPAAPPKVMLPAEVDEPPSPAEIEEYARYLGMDPAAHPDLLYVAEWALTAPAPDGWTVHLDADGNEFFHNNVTNVSMYEHPMDEHYKKYYETKVAEKRELAAK</sequence>
<dbReference type="InterPro" id="IPR036020">
    <property type="entry name" value="WW_dom_sf"/>
</dbReference>
<proteinExistence type="predicted"/>
<feature type="region of interest" description="Disordered" evidence="2">
    <location>
        <begin position="220"/>
        <end position="254"/>
    </location>
</feature>
<organism evidence="4">
    <name type="scientific">Chlamydomonas euryale</name>
    <dbReference type="NCBI Taxonomy" id="1486919"/>
    <lineage>
        <taxon>Eukaryota</taxon>
        <taxon>Viridiplantae</taxon>
        <taxon>Chlorophyta</taxon>
        <taxon>core chlorophytes</taxon>
        <taxon>Chlorophyceae</taxon>
        <taxon>CS clade</taxon>
        <taxon>Chlamydomonadales</taxon>
        <taxon>Chlamydomonadaceae</taxon>
        <taxon>Chlamydomonas</taxon>
    </lineage>
</organism>